<keyword evidence="2" id="KW-1185">Reference proteome</keyword>
<geneLocation type="plasmid" evidence="1 2">
    <name>pMNOD07</name>
</geneLocation>
<gene>
    <name evidence="1" type="ordered locus">Mnod_7764</name>
</gene>
<organism evidence="1 2">
    <name type="scientific">Methylobacterium nodulans (strain LMG 21967 / CNCM I-2342 / ORS 2060)</name>
    <dbReference type="NCBI Taxonomy" id="460265"/>
    <lineage>
        <taxon>Bacteria</taxon>
        <taxon>Pseudomonadati</taxon>
        <taxon>Pseudomonadota</taxon>
        <taxon>Alphaproteobacteria</taxon>
        <taxon>Hyphomicrobiales</taxon>
        <taxon>Methylobacteriaceae</taxon>
        <taxon>Methylobacterium</taxon>
    </lineage>
</organism>
<keyword evidence="1" id="KW-0614">Plasmid</keyword>
<dbReference type="Proteomes" id="UP000008207">
    <property type="component" value="Plasmid pMNOD07"/>
</dbReference>
<proteinExistence type="predicted"/>
<dbReference type="HOGENOM" id="CLU_118074_0_0_5"/>
<evidence type="ECO:0000313" key="2">
    <source>
        <dbReference type="Proteomes" id="UP000008207"/>
    </source>
</evidence>
<dbReference type="EMBL" id="CP001356">
    <property type="protein sequence ID" value="ACL63355.1"/>
    <property type="molecule type" value="Genomic_DNA"/>
</dbReference>
<dbReference type="SUPFAM" id="SSF46785">
    <property type="entry name" value="Winged helix' DNA-binding domain"/>
    <property type="match status" value="1"/>
</dbReference>
<name>B8IY65_METNO</name>
<reference evidence="2" key="1">
    <citation type="submission" date="2009-01" db="EMBL/GenBank/DDBJ databases">
        <title>Complete sequence of plasmid 7 of Methylobacterium nodulans ORS 2060.</title>
        <authorList>
            <consortium name="US DOE Joint Genome Institute"/>
            <person name="Lucas S."/>
            <person name="Copeland A."/>
            <person name="Lapidus A."/>
            <person name="Glavina del Rio T."/>
            <person name="Dalin E."/>
            <person name="Tice H."/>
            <person name="Bruce D."/>
            <person name="Goodwin L."/>
            <person name="Pitluck S."/>
            <person name="Sims D."/>
            <person name="Brettin T."/>
            <person name="Detter J.C."/>
            <person name="Han C."/>
            <person name="Larimer F."/>
            <person name="Land M."/>
            <person name="Hauser L."/>
            <person name="Kyrpides N."/>
            <person name="Ivanova N."/>
            <person name="Marx C.J."/>
            <person name="Richardson P."/>
        </authorList>
    </citation>
    <scope>NUCLEOTIDE SEQUENCE [LARGE SCALE GENOMIC DNA]</scope>
    <source>
        <strain evidence="2">LMG 21967 / CNCM I-2342 / ORS 2060</strain>
        <plasmid evidence="2">Plasmid pMNOD07</plasmid>
    </source>
</reference>
<accession>B8IY65</accession>
<dbReference type="KEGG" id="mno:Mnod_7764"/>
<protein>
    <submittedName>
        <fullName evidence="1">Uncharacterized protein</fullName>
    </submittedName>
</protein>
<evidence type="ECO:0000313" key="1">
    <source>
        <dbReference type="EMBL" id="ACL63355.1"/>
    </source>
</evidence>
<dbReference type="AlphaFoldDB" id="B8IY65"/>
<dbReference type="InterPro" id="IPR036390">
    <property type="entry name" value="WH_DNA-bd_sf"/>
</dbReference>
<sequence length="200" mass="21541">MTCAYRLPRTIAERLETALRGRKNAAAALALAKWLGRFWSTPSRFLSAFPIDRRAIAGREDLGLSEARVRGAIAALEEVGFLDRAEPAAGRRYQRTDEGLQRRAMLFRFGPDYGQAFRAANARAQAARGAPAPARRPITPSAPLRPPVSLPAPSRAMPAAQVAHKQSSGGAVLLMGEKGRATPESGLEAALERLRRAGGF</sequence>